<evidence type="ECO:0000313" key="2">
    <source>
        <dbReference type="Proteomes" id="UP000028999"/>
    </source>
</evidence>
<keyword evidence="2" id="KW-1185">Reference proteome</keyword>
<reference evidence="1 2" key="1">
    <citation type="journal article" date="2014" name="Science">
        <title>Plant genetics. Early allopolyploid evolution in the post-Neolithic Brassica napus oilseed genome.</title>
        <authorList>
            <person name="Chalhoub B."/>
            <person name="Denoeud F."/>
            <person name="Liu S."/>
            <person name="Parkin I.A."/>
            <person name="Tang H."/>
            <person name="Wang X."/>
            <person name="Chiquet J."/>
            <person name="Belcram H."/>
            <person name="Tong C."/>
            <person name="Samans B."/>
            <person name="Correa M."/>
            <person name="Da Silva C."/>
            <person name="Just J."/>
            <person name="Falentin C."/>
            <person name="Koh C.S."/>
            <person name="Le Clainche I."/>
            <person name="Bernard M."/>
            <person name="Bento P."/>
            <person name="Noel B."/>
            <person name="Labadie K."/>
            <person name="Alberti A."/>
            <person name="Charles M."/>
            <person name="Arnaud D."/>
            <person name="Guo H."/>
            <person name="Daviaud C."/>
            <person name="Alamery S."/>
            <person name="Jabbari K."/>
            <person name="Zhao M."/>
            <person name="Edger P.P."/>
            <person name="Chelaifa H."/>
            <person name="Tack D."/>
            <person name="Lassalle G."/>
            <person name="Mestiri I."/>
            <person name="Schnel N."/>
            <person name="Le Paslier M.C."/>
            <person name="Fan G."/>
            <person name="Renault V."/>
            <person name="Bayer P.E."/>
            <person name="Golicz A.A."/>
            <person name="Manoli S."/>
            <person name="Lee T.H."/>
            <person name="Thi V.H."/>
            <person name="Chalabi S."/>
            <person name="Hu Q."/>
            <person name="Fan C."/>
            <person name="Tollenaere R."/>
            <person name="Lu Y."/>
            <person name="Battail C."/>
            <person name="Shen J."/>
            <person name="Sidebottom C.H."/>
            <person name="Wang X."/>
            <person name="Canaguier A."/>
            <person name="Chauveau A."/>
            <person name="Berard A."/>
            <person name="Deniot G."/>
            <person name="Guan M."/>
            <person name="Liu Z."/>
            <person name="Sun F."/>
            <person name="Lim Y.P."/>
            <person name="Lyons E."/>
            <person name="Town C.D."/>
            <person name="Bancroft I."/>
            <person name="Wang X."/>
            <person name="Meng J."/>
            <person name="Ma J."/>
            <person name="Pires J.C."/>
            <person name="King G.J."/>
            <person name="Brunel D."/>
            <person name="Delourme R."/>
            <person name="Renard M."/>
            <person name="Aury J.M."/>
            <person name="Adams K.L."/>
            <person name="Batley J."/>
            <person name="Snowdon R.J."/>
            <person name="Tost J."/>
            <person name="Edwards D."/>
            <person name="Zhou Y."/>
            <person name="Hua W."/>
            <person name="Sharpe A.G."/>
            <person name="Paterson A.H."/>
            <person name="Guan C."/>
            <person name="Wincker P."/>
        </authorList>
    </citation>
    <scope>NUCLEOTIDE SEQUENCE [LARGE SCALE GENOMIC DNA]</scope>
    <source>
        <strain evidence="2">cv. Darmor-bzh</strain>
    </source>
</reference>
<organism evidence="1 2">
    <name type="scientific">Brassica napus</name>
    <name type="common">Rape</name>
    <dbReference type="NCBI Taxonomy" id="3708"/>
    <lineage>
        <taxon>Eukaryota</taxon>
        <taxon>Viridiplantae</taxon>
        <taxon>Streptophyta</taxon>
        <taxon>Embryophyta</taxon>
        <taxon>Tracheophyta</taxon>
        <taxon>Spermatophyta</taxon>
        <taxon>Magnoliopsida</taxon>
        <taxon>eudicotyledons</taxon>
        <taxon>Gunneridae</taxon>
        <taxon>Pentapetalae</taxon>
        <taxon>rosids</taxon>
        <taxon>malvids</taxon>
        <taxon>Brassicales</taxon>
        <taxon>Brassicaceae</taxon>
        <taxon>Brassiceae</taxon>
        <taxon>Brassica</taxon>
    </lineage>
</organism>
<dbReference type="AlphaFoldDB" id="A0A078JE03"/>
<dbReference type="STRING" id="3708.A0A078JE03"/>
<name>A0A078JE03_BRANA</name>
<dbReference type="Proteomes" id="UP000028999">
    <property type="component" value="Unassembled WGS sequence"/>
</dbReference>
<dbReference type="EMBL" id="LK034206">
    <property type="protein sequence ID" value="CDY62852.1"/>
    <property type="molecule type" value="Genomic_DNA"/>
</dbReference>
<dbReference type="Gramene" id="CDY62852">
    <property type="protein sequence ID" value="CDY62852"/>
    <property type="gene ID" value="GSBRNA2T00037678001"/>
</dbReference>
<protein>
    <submittedName>
        <fullName evidence="1">BnaA06g03330D protein</fullName>
    </submittedName>
</protein>
<gene>
    <name evidence="1" type="primary">BnaA06g03330D</name>
    <name evidence="1" type="ORF">GSBRNA2T00037678001</name>
</gene>
<sequence length="204" mass="23124">MEGKRLCEMSVSEESLHRSRLMSDSLLNMILDCSGPTTSVTALYLWQRDFNVQPLNMFLTPLAISTSMCALSSERRCICGYKKAGKTFSVSSSLLQEGGAYHRFNHYAYLDMSWSPFFNLWDADHCLHVSINFETFFMRFHNATTDTYVARSVSVEKTASNTALDEILPCIYNSTAQAILIRSKELTDQLVELISCTIVHEMVN</sequence>
<proteinExistence type="predicted"/>
<accession>A0A078JE03</accession>
<dbReference type="PaxDb" id="3708-A0A078JE03"/>
<evidence type="ECO:0000313" key="1">
    <source>
        <dbReference type="EMBL" id="CDY62852.1"/>
    </source>
</evidence>